<proteinExistence type="predicted"/>
<dbReference type="STRING" id="1071918.SAMN05421544_101235"/>
<dbReference type="PROSITE" id="PS51257">
    <property type="entry name" value="PROKAR_LIPOPROTEIN"/>
    <property type="match status" value="1"/>
</dbReference>
<evidence type="ECO:0000313" key="3">
    <source>
        <dbReference type="EMBL" id="SDD92537.1"/>
    </source>
</evidence>
<feature type="chain" id="PRO_5011494857" description="DUF4878 domain-containing protein" evidence="1">
    <location>
        <begin position="22"/>
        <end position="139"/>
    </location>
</feature>
<evidence type="ECO:0000313" key="4">
    <source>
        <dbReference type="Proteomes" id="UP000198517"/>
    </source>
</evidence>
<dbReference type="Pfam" id="PF12870">
    <property type="entry name" value="DUF4878"/>
    <property type="match status" value="1"/>
</dbReference>
<dbReference type="RefSeq" id="WP_092735675.1">
    <property type="nucleotide sequence ID" value="NZ_FNAS01000001.1"/>
</dbReference>
<evidence type="ECO:0000256" key="1">
    <source>
        <dbReference type="SAM" id="SignalP"/>
    </source>
</evidence>
<keyword evidence="4" id="KW-1185">Reference proteome</keyword>
<evidence type="ECO:0000259" key="2">
    <source>
        <dbReference type="Pfam" id="PF12870"/>
    </source>
</evidence>
<feature type="domain" description="DUF4878" evidence="2">
    <location>
        <begin position="19"/>
        <end position="124"/>
    </location>
</feature>
<dbReference type="InterPro" id="IPR024267">
    <property type="entry name" value="DUF4878"/>
</dbReference>
<dbReference type="Gene3D" id="3.10.450.50">
    <property type="match status" value="1"/>
</dbReference>
<keyword evidence="1" id="KW-0732">Signal</keyword>
<gene>
    <name evidence="3" type="ORF">SAMN05421544_101235</name>
</gene>
<dbReference type="EMBL" id="FNAS01000001">
    <property type="protein sequence ID" value="SDD92537.1"/>
    <property type="molecule type" value="Genomic_DNA"/>
</dbReference>
<protein>
    <recommendedName>
        <fullName evidence="2">DUF4878 domain-containing protein</fullName>
    </recommendedName>
</protein>
<sequence length="139" mass="15891">MKKVLSLLFVAFAMISLISCSSDKPEDAAKNFFENMNSGNFTEAKKYCDKTTGQMLDMVITMSGGEEKIKEKLKEEKKKKEEFIFVKTELKGKNKDEAVVYYKTTANAKESTLQLKKIDGEWKVSMSKEEKEKNKDTMS</sequence>
<dbReference type="OrthoDB" id="598024at2"/>
<reference evidence="3 4" key="1">
    <citation type="submission" date="2016-10" db="EMBL/GenBank/DDBJ databases">
        <authorList>
            <person name="de Groot N.N."/>
        </authorList>
    </citation>
    <scope>NUCLEOTIDE SEQUENCE [LARGE SCALE GENOMIC DNA]</scope>
    <source>
        <strain evidence="3 4">DSM 24015</strain>
    </source>
</reference>
<feature type="signal peptide" evidence="1">
    <location>
        <begin position="1"/>
        <end position="21"/>
    </location>
</feature>
<dbReference type="Proteomes" id="UP000198517">
    <property type="component" value="Unassembled WGS sequence"/>
</dbReference>
<organism evidence="3 4">
    <name type="scientific">Riemerella columbipharyngis</name>
    <dbReference type="NCBI Taxonomy" id="1071918"/>
    <lineage>
        <taxon>Bacteria</taxon>
        <taxon>Pseudomonadati</taxon>
        <taxon>Bacteroidota</taxon>
        <taxon>Flavobacteriia</taxon>
        <taxon>Flavobacteriales</taxon>
        <taxon>Weeksellaceae</taxon>
        <taxon>Riemerella</taxon>
    </lineage>
</organism>
<name>A0A1G6YS99_9FLAO</name>
<accession>A0A1G6YS99</accession>
<dbReference type="AlphaFoldDB" id="A0A1G6YS99"/>